<dbReference type="EnsemblPlants" id="AET2Gv20234600.16">
    <property type="protein sequence ID" value="AET2Gv20234600.16"/>
    <property type="gene ID" value="AET2Gv20234600"/>
</dbReference>
<reference evidence="1" key="3">
    <citation type="journal article" date="2017" name="Nature">
        <title>Genome sequence of the progenitor of the wheat D genome Aegilops tauschii.</title>
        <authorList>
            <person name="Luo M.C."/>
            <person name="Gu Y.Q."/>
            <person name="Puiu D."/>
            <person name="Wang H."/>
            <person name="Twardziok S.O."/>
            <person name="Deal K.R."/>
            <person name="Huo N."/>
            <person name="Zhu T."/>
            <person name="Wang L."/>
            <person name="Wang Y."/>
            <person name="McGuire P.E."/>
            <person name="Liu S."/>
            <person name="Long H."/>
            <person name="Ramasamy R.K."/>
            <person name="Rodriguez J.C."/>
            <person name="Van S.L."/>
            <person name="Yuan L."/>
            <person name="Wang Z."/>
            <person name="Xia Z."/>
            <person name="Xiao L."/>
            <person name="Anderson O.D."/>
            <person name="Ouyang S."/>
            <person name="Liang Y."/>
            <person name="Zimin A.V."/>
            <person name="Pertea G."/>
            <person name="Qi P."/>
            <person name="Bennetzen J.L."/>
            <person name="Dai X."/>
            <person name="Dawson M.W."/>
            <person name="Muller H.G."/>
            <person name="Kugler K."/>
            <person name="Rivarola-Duarte L."/>
            <person name="Spannagl M."/>
            <person name="Mayer K.F.X."/>
            <person name="Lu F.H."/>
            <person name="Bevan M.W."/>
            <person name="Leroy P."/>
            <person name="Li P."/>
            <person name="You F.M."/>
            <person name="Sun Q."/>
            <person name="Liu Z."/>
            <person name="Lyons E."/>
            <person name="Wicker T."/>
            <person name="Salzberg S.L."/>
            <person name="Devos K.M."/>
            <person name="Dvorak J."/>
        </authorList>
    </citation>
    <scope>NUCLEOTIDE SEQUENCE [LARGE SCALE GENOMIC DNA]</scope>
    <source>
        <strain evidence="1">cv. AL8/78</strain>
    </source>
</reference>
<reference evidence="1" key="5">
    <citation type="journal article" date="2021" name="G3 (Bethesda)">
        <title>Aegilops tauschii genome assembly Aet v5.0 features greater sequence contiguity and improved annotation.</title>
        <authorList>
            <person name="Wang L."/>
            <person name="Zhu T."/>
            <person name="Rodriguez J.C."/>
            <person name="Deal K.R."/>
            <person name="Dubcovsky J."/>
            <person name="McGuire P.E."/>
            <person name="Lux T."/>
            <person name="Spannagl M."/>
            <person name="Mayer K.F.X."/>
            <person name="Baldrich P."/>
            <person name="Meyers B.C."/>
            <person name="Huo N."/>
            <person name="Gu Y.Q."/>
            <person name="Zhou H."/>
            <person name="Devos K.M."/>
            <person name="Bennetzen J.L."/>
            <person name="Unver T."/>
            <person name="Budak H."/>
            <person name="Gulick P.J."/>
            <person name="Galiba G."/>
            <person name="Kalapos B."/>
            <person name="Nelson D.R."/>
            <person name="Li P."/>
            <person name="You F.M."/>
            <person name="Luo M.C."/>
            <person name="Dvorak J."/>
        </authorList>
    </citation>
    <scope>NUCLEOTIDE SEQUENCE [LARGE SCALE GENOMIC DNA]</scope>
    <source>
        <strain evidence="1">cv. AL8/78</strain>
    </source>
</reference>
<proteinExistence type="predicted"/>
<evidence type="ECO:0000313" key="2">
    <source>
        <dbReference type="Proteomes" id="UP000015105"/>
    </source>
</evidence>
<dbReference type="Gramene" id="AET2Gv20234600.1">
    <property type="protein sequence ID" value="AET2Gv20234600.1"/>
    <property type="gene ID" value="AET2Gv20234600"/>
</dbReference>
<dbReference type="AlphaFoldDB" id="A0A453ARI7"/>
<dbReference type="Proteomes" id="UP000015105">
    <property type="component" value="Chromosome 2D"/>
</dbReference>
<reference evidence="1" key="4">
    <citation type="submission" date="2019-03" db="UniProtKB">
        <authorList>
            <consortium name="EnsemblPlants"/>
        </authorList>
    </citation>
    <scope>IDENTIFICATION</scope>
</reference>
<accession>A0A453ARI7</accession>
<evidence type="ECO:0000313" key="1">
    <source>
        <dbReference type="EnsemblPlants" id="AET2Gv20234600.1"/>
    </source>
</evidence>
<sequence>MGMQMTWVLCQMASRYWAHIRRVISPGSICFAGQTRNGVEAAIAVRCSYLRRPHAGKMTCRLCLVSRYVLLERGLLYSRIFYLDLFLEGTDANDL</sequence>
<reference evidence="2" key="1">
    <citation type="journal article" date="2014" name="Science">
        <title>Ancient hybridizations among the ancestral genomes of bread wheat.</title>
        <authorList>
            <consortium name="International Wheat Genome Sequencing Consortium,"/>
            <person name="Marcussen T."/>
            <person name="Sandve S.R."/>
            <person name="Heier L."/>
            <person name="Spannagl M."/>
            <person name="Pfeifer M."/>
            <person name="Jakobsen K.S."/>
            <person name="Wulff B.B."/>
            <person name="Steuernagel B."/>
            <person name="Mayer K.F."/>
            <person name="Olsen O.A."/>
        </authorList>
    </citation>
    <scope>NUCLEOTIDE SEQUENCE [LARGE SCALE GENOMIC DNA]</scope>
    <source>
        <strain evidence="2">cv. AL8/78</strain>
    </source>
</reference>
<dbReference type="Gramene" id="AET2Gv20234600.16">
    <property type="protein sequence ID" value="AET2Gv20234600.16"/>
    <property type="gene ID" value="AET2Gv20234600"/>
</dbReference>
<protein>
    <submittedName>
        <fullName evidence="1">Uncharacterized protein</fullName>
    </submittedName>
</protein>
<reference evidence="2" key="2">
    <citation type="journal article" date="2017" name="Nat. Plants">
        <title>The Aegilops tauschii genome reveals multiple impacts of transposons.</title>
        <authorList>
            <person name="Zhao G."/>
            <person name="Zou C."/>
            <person name="Li K."/>
            <person name="Wang K."/>
            <person name="Li T."/>
            <person name="Gao L."/>
            <person name="Zhang X."/>
            <person name="Wang H."/>
            <person name="Yang Z."/>
            <person name="Liu X."/>
            <person name="Jiang W."/>
            <person name="Mao L."/>
            <person name="Kong X."/>
            <person name="Jiao Y."/>
            <person name="Jia J."/>
        </authorList>
    </citation>
    <scope>NUCLEOTIDE SEQUENCE [LARGE SCALE GENOMIC DNA]</scope>
    <source>
        <strain evidence="2">cv. AL8/78</strain>
    </source>
</reference>
<organism evidence="1 2">
    <name type="scientific">Aegilops tauschii subsp. strangulata</name>
    <name type="common">Goatgrass</name>
    <dbReference type="NCBI Taxonomy" id="200361"/>
    <lineage>
        <taxon>Eukaryota</taxon>
        <taxon>Viridiplantae</taxon>
        <taxon>Streptophyta</taxon>
        <taxon>Embryophyta</taxon>
        <taxon>Tracheophyta</taxon>
        <taxon>Spermatophyta</taxon>
        <taxon>Magnoliopsida</taxon>
        <taxon>Liliopsida</taxon>
        <taxon>Poales</taxon>
        <taxon>Poaceae</taxon>
        <taxon>BOP clade</taxon>
        <taxon>Pooideae</taxon>
        <taxon>Triticodae</taxon>
        <taxon>Triticeae</taxon>
        <taxon>Triticinae</taxon>
        <taxon>Aegilops</taxon>
    </lineage>
</organism>
<keyword evidence="2" id="KW-1185">Reference proteome</keyword>
<dbReference type="EnsemblPlants" id="AET2Gv20234600.1">
    <property type="protein sequence ID" value="AET2Gv20234600.1"/>
    <property type="gene ID" value="AET2Gv20234600"/>
</dbReference>
<name>A0A453ARI7_AEGTS</name>